<evidence type="ECO:0000256" key="2">
    <source>
        <dbReference type="SAM" id="SignalP"/>
    </source>
</evidence>
<dbReference type="SUPFAM" id="SSF50630">
    <property type="entry name" value="Acid proteases"/>
    <property type="match status" value="1"/>
</dbReference>
<organism evidence="4 5">
    <name type="scientific">Ruminobacter amylophilus</name>
    <dbReference type="NCBI Taxonomy" id="867"/>
    <lineage>
        <taxon>Bacteria</taxon>
        <taxon>Pseudomonadati</taxon>
        <taxon>Pseudomonadota</taxon>
        <taxon>Gammaproteobacteria</taxon>
        <taxon>Aeromonadales</taxon>
        <taxon>Succinivibrionaceae</taxon>
        <taxon>Ruminobacter</taxon>
    </lineage>
</organism>
<evidence type="ECO:0000313" key="4">
    <source>
        <dbReference type="EMBL" id="SFP21525.1"/>
    </source>
</evidence>
<dbReference type="InterPro" id="IPR008503">
    <property type="entry name" value="Asp_endopeptidase"/>
</dbReference>
<keyword evidence="5" id="KW-1185">Reference proteome</keyword>
<dbReference type="Pfam" id="PF05618">
    <property type="entry name" value="Zn_protease"/>
    <property type="match status" value="1"/>
</dbReference>
<keyword evidence="2" id="KW-0732">Signal</keyword>
<dbReference type="Proteomes" id="UP000243745">
    <property type="component" value="Unassembled WGS sequence"/>
</dbReference>
<dbReference type="OrthoDB" id="8546610at2"/>
<dbReference type="AlphaFoldDB" id="A0A662ZFW5"/>
<dbReference type="PANTHER" id="PTHR38037:SF2">
    <property type="entry name" value="ATP-DEPENDENT ZINC PROTEASE DOMAIN-CONTAINING PROTEIN-RELATED"/>
    <property type="match status" value="1"/>
</dbReference>
<feature type="domain" description="Retropepsin-like aspartic endopeptidase" evidence="3">
    <location>
        <begin position="130"/>
        <end position="264"/>
    </location>
</feature>
<name>A0A662ZFW5_9GAMM</name>
<dbReference type="EMBL" id="FOXF01000009">
    <property type="protein sequence ID" value="SFP21525.1"/>
    <property type="molecule type" value="Genomic_DNA"/>
</dbReference>
<dbReference type="InterPro" id="IPR021109">
    <property type="entry name" value="Peptidase_aspartic_dom_sf"/>
</dbReference>
<proteinExistence type="predicted"/>
<feature type="region of interest" description="Disordered" evidence="1">
    <location>
        <begin position="278"/>
        <end position="313"/>
    </location>
</feature>
<evidence type="ECO:0000256" key="1">
    <source>
        <dbReference type="SAM" id="MobiDB-lite"/>
    </source>
</evidence>
<reference evidence="4 5" key="1">
    <citation type="submission" date="2016-10" db="EMBL/GenBank/DDBJ databases">
        <authorList>
            <person name="Varghese N."/>
            <person name="Submissions S."/>
        </authorList>
    </citation>
    <scope>NUCLEOTIDE SEQUENCE [LARGE SCALE GENOMIC DNA]</scope>
    <source>
        <strain evidence="4 5">DSM 1361</strain>
    </source>
</reference>
<dbReference type="PROSITE" id="PS51257">
    <property type="entry name" value="PROKAR_LIPOPROTEIN"/>
    <property type="match status" value="1"/>
</dbReference>
<evidence type="ECO:0000259" key="3">
    <source>
        <dbReference type="Pfam" id="PF05618"/>
    </source>
</evidence>
<accession>A0A662ZFW5</accession>
<gene>
    <name evidence="4" type="ORF">SAMN02910344_00759</name>
</gene>
<dbReference type="PANTHER" id="PTHR38037">
    <property type="entry name" value="ZN_PROTEASE DOMAIN-CONTAINING PROTEIN"/>
    <property type="match status" value="1"/>
</dbReference>
<feature type="chain" id="PRO_5024967597" evidence="2">
    <location>
        <begin position="26"/>
        <end position="313"/>
    </location>
</feature>
<dbReference type="Gene3D" id="2.40.70.10">
    <property type="entry name" value="Acid Proteases"/>
    <property type="match status" value="1"/>
</dbReference>
<sequence length="313" mass="34597">MFRHTKKLCSAITLILMTVTGCQMANDTSGSTTLNAINELRDQQATLIPELASIKEELADLKASRTAEMAALNEKIESAHSNRKELAEINSNLNSLRTTINSKMNSQVESPKEVKTMNADSTKLSDGKMIFGEVEWIYIGEADASLEGRIDTGAAVSSISAVDVEKFERDGKTWYRFGIPLTEDNTITIEAPWVRNTQIKQASTNGNIEDRPVVKLTVKVDSYTGKAEFSLKNRTSMAYPILIGREFIKDIAVVDVSRHHVQKRIEANTVFTNYKDTTKKNLVKKDSKKEEIPAKPADSQNVQTAGNGAKPAK</sequence>
<evidence type="ECO:0000313" key="5">
    <source>
        <dbReference type="Proteomes" id="UP000243745"/>
    </source>
</evidence>
<feature type="compositionally biased region" description="Basic and acidic residues" evidence="1">
    <location>
        <begin position="278"/>
        <end position="293"/>
    </location>
</feature>
<dbReference type="RefSeq" id="WP_093141075.1">
    <property type="nucleotide sequence ID" value="NZ_FOXF01000009.1"/>
</dbReference>
<feature type="signal peptide" evidence="2">
    <location>
        <begin position="1"/>
        <end position="25"/>
    </location>
</feature>
<protein>
    <submittedName>
        <fullName evidence="4">Uncharacterized conserved protein</fullName>
    </submittedName>
</protein>